<evidence type="ECO:0000256" key="4">
    <source>
        <dbReference type="RuleBase" id="RU000416"/>
    </source>
</evidence>
<gene>
    <name evidence="6" type="ORF">DJ78_08945</name>
</gene>
<feature type="region of interest" description="Disordered" evidence="5">
    <location>
        <begin position="212"/>
        <end position="232"/>
    </location>
</feature>
<dbReference type="Proteomes" id="UP000216758">
    <property type="component" value="Unassembled WGS sequence"/>
</dbReference>
<dbReference type="RefSeq" id="WP_094583043.1">
    <property type="nucleotide sequence ID" value="NZ_NHPB01000049.1"/>
</dbReference>
<name>A0A256JNG6_HALEZ</name>
<keyword evidence="1 6" id="KW-0489">Methyltransferase</keyword>
<dbReference type="GO" id="GO:0032259">
    <property type="term" value="P:methylation"/>
    <property type="evidence" value="ECO:0007669"/>
    <property type="project" value="UniProtKB-KW"/>
</dbReference>
<dbReference type="PANTHER" id="PTHR46098">
    <property type="entry name" value="TRNA (CYTOSINE(38)-C(5))-METHYLTRANSFERASE"/>
    <property type="match status" value="1"/>
</dbReference>
<evidence type="ECO:0000256" key="3">
    <source>
        <dbReference type="ARBA" id="ARBA00022691"/>
    </source>
</evidence>
<reference evidence="6 7" key="1">
    <citation type="journal article" date="2014" name="Front. Microbiol.">
        <title>Population and genomic analysis of the genus Halorubrum.</title>
        <authorList>
            <person name="Fullmer M.S."/>
            <person name="Soucy S.M."/>
            <person name="Swithers K.S."/>
            <person name="Makkay A.M."/>
            <person name="Wheeler R."/>
            <person name="Ventosa A."/>
            <person name="Gogarten J.P."/>
            <person name="Papke R.T."/>
        </authorList>
    </citation>
    <scope>NUCLEOTIDE SEQUENCE [LARGE SCALE GENOMIC DNA]</scope>
    <source>
        <strain evidence="6 7">G37</strain>
    </source>
</reference>
<accession>A0A256JNG6</accession>
<dbReference type="Gene3D" id="3.40.50.150">
    <property type="entry name" value="Vaccinia Virus protein VP39"/>
    <property type="match status" value="1"/>
</dbReference>
<keyword evidence="2 6" id="KW-0808">Transferase</keyword>
<evidence type="ECO:0000256" key="2">
    <source>
        <dbReference type="ARBA" id="ARBA00022679"/>
    </source>
</evidence>
<dbReference type="PROSITE" id="PS00094">
    <property type="entry name" value="C5_MTASE_1"/>
    <property type="match status" value="1"/>
</dbReference>
<keyword evidence="3" id="KW-0949">S-adenosyl-L-methionine</keyword>
<proteinExistence type="inferred from homology"/>
<dbReference type="PANTHER" id="PTHR46098:SF1">
    <property type="entry name" value="TRNA (CYTOSINE(38)-C(5))-METHYLTRANSFERASE"/>
    <property type="match status" value="1"/>
</dbReference>
<dbReference type="AlphaFoldDB" id="A0A256JNG6"/>
<feature type="compositionally biased region" description="Basic and acidic residues" evidence="5">
    <location>
        <begin position="212"/>
        <end position="223"/>
    </location>
</feature>
<dbReference type="InterPro" id="IPR029063">
    <property type="entry name" value="SAM-dependent_MTases_sf"/>
</dbReference>
<dbReference type="PRINTS" id="PR00105">
    <property type="entry name" value="C5METTRFRASE"/>
</dbReference>
<dbReference type="OrthoDB" id="5033at2157"/>
<evidence type="ECO:0000313" key="7">
    <source>
        <dbReference type="Proteomes" id="UP000216758"/>
    </source>
</evidence>
<dbReference type="InterPro" id="IPR050750">
    <property type="entry name" value="C5-MTase"/>
</dbReference>
<sequence>MSRFTFADLFAGIGGTRAAYEAVGGECVFSCEIDEDAQEVYERNWGEPITEDDIRNVDADIVPPHDLLLACWPCPSFSRMGKLDGLKDERGMLFYHIVQILKEKQPKAFMLENVKNLRFVKDGTAYETVRGALEECGYTVFDEVLNALDFGLPQHRERLIVVGFRDDIAPDEESFSVPTENRAKLETEADQRKALTDILENSSDVDERYYASEKVQSDRRESVNDASTIPKPSVWHENRAGRVTARPYCGTLRASSSWHYMLVNGKRNPTVRELLRLQGFPEWFNIDDSNRSRARRLTGNTVPVPMVHTVAKALMSELDLDGTSANIQGTGTAALD</sequence>
<dbReference type="InterPro" id="IPR001525">
    <property type="entry name" value="C5_MeTfrase"/>
</dbReference>
<dbReference type="CDD" id="cd00315">
    <property type="entry name" value="Cyt_C5_DNA_methylase"/>
    <property type="match status" value="1"/>
</dbReference>
<evidence type="ECO:0000313" key="6">
    <source>
        <dbReference type="EMBL" id="OYR70331.1"/>
    </source>
</evidence>
<dbReference type="NCBIfam" id="TIGR00675">
    <property type="entry name" value="dcm"/>
    <property type="match status" value="1"/>
</dbReference>
<dbReference type="EMBL" id="NHPB01000049">
    <property type="protein sequence ID" value="OYR70331.1"/>
    <property type="molecule type" value="Genomic_DNA"/>
</dbReference>
<organism evidence="6 7">
    <name type="scientific">Halorubrum ezzemoulense</name>
    <name type="common">Halorubrum chaoviator</name>
    <dbReference type="NCBI Taxonomy" id="337243"/>
    <lineage>
        <taxon>Archaea</taxon>
        <taxon>Methanobacteriati</taxon>
        <taxon>Methanobacteriota</taxon>
        <taxon>Stenosarchaea group</taxon>
        <taxon>Halobacteria</taxon>
        <taxon>Halobacteriales</taxon>
        <taxon>Haloferacaceae</taxon>
        <taxon>Halorubrum</taxon>
    </lineage>
</organism>
<protein>
    <submittedName>
        <fullName evidence="6">DNA (Cytosine-5-)-methyltransferase</fullName>
    </submittedName>
</protein>
<dbReference type="Gene3D" id="3.90.120.10">
    <property type="entry name" value="DNA Methylase, subunit A, domain 2"/>
    <property type="match status" value="1"/>
</dbReference>
<dbReference type="SUPFAM" id="SSF53335">
    <property type="entry name" value="S-adenosyl-L-methionine-dependent methyltransferases"/>
    <property type="match status" value="1"/>
</dbReference>
<evidence type="ECO:0000256" key="5">
    <source>
        <dbReference type="SAM" id="MobiDB-lite"/>
    </source>
</evidence>
<dbReference type="PROSITE" id="PS51679">
    <property type="entry name" value="SAM_MT_C5"/>
    <property type="match status" value="1"/>
</dbReference>
<dbReference type="Pfam" id="PF00145">
    <property type="entry name" value="DNA_methylase"/>
    <property type="match status" value="1"/>
</dbReference>
<comment type="caution">
    <text evidence="6">The sequence shown here is derived from an EMBL/GenBank/DDBJ whole genome shotgun (WGS) entry which is preliminary data.</text>
</comment>
<dbReference type="GO" id="GO:0008168">
    <property type="term" value="F:methyltransferase activity"/>
    <property type="evidence" value="ECO:0007669"/>
    <property type="project" value="UniProtKB-KW"/>
</dbReference>
<dbReference type="InterPro" id="IPR018117">
    <property type="entry name" value="C5_DNA_meth_AS"/>
</dbReference>
<comment type="similarity">
    <text evidence="4">Belongs to the class I-like SAM-binding methyltransferase superfamily. C5-methyltransferase family.</text>
</comment>
<evidence type="ECO:0000256" key="1">
    <source>
        <dbReference type="ARBA" id="ARBA00022603"/>
    </source>
</evidence>